<dbReference type="EMBL" id="REGN01011324">
    <property type="protein sequence ID" value="RMZ97585.1"/>
    <property type="molecule type" value="Genomic_DNA"/>
</dbReference>
<keyword evidence="1" id="KW-0472">Membrane</keyword>
<comment type="caution">
    <text evidence="2">The sequence shown here is derived from an EMBL/GenBank/DDBJ whole genome shotgun (WGS) entry which is preliminary data.</text>
</comment>
<keyword evidence="3" id="KW-1185">Reference proteome</keyword>
<dbReference type="AlphaFoldDB" id="A0A3M7PEP8"/>
<evidence type="ECO:0000313" key="2">
    <source>
        <dbReference type="EMBL" id="RMZ97585.1"/>
    </source>
</evidence>
<feature type="transmembrane region" description="Helical" evidence="1">
    <location>
        <begin position="6"/>
        <end position="28"/>
    </location>
</feature>
<organism evidence="2 3">
    <name type="scientific">Brachionus plicatilis</name>
    <name type="common">Marine rotifer</name>
    <name type="synonym">Brachionus muelleri</name>
    <dbReference type="NCBI Taxonomy" id="10195"/>
    <lineage>
        <taxon>Eukaryota</taxon>
        <taxon>Metazoa</taxon>
        <taxon>Spiralia</taxon>
        <taxon>Gnathifera</taxon>
        <taxon>Rotifera</taxon>
        <taxon>Eurotatoria</taxon>
        <taxon>Monogononta</taxon>
        <taxon>Pseudotrocha</taxon>
        <taxon>Ploima</taxon>
        <taxon>Brachionidae</taxon>
        <taxon>Brachionus</taxon>
    </lineage>
</organism>
<evidence type="ECO:0000313" key="3">
    <source>
        <dbReference type="Proteomes" id="UP000276133"/>
    </source>
</evidence>
<name>A0A3M7PEP8_BRAPC</name>
<keyword evidence="1" id="KW-1133">Transmembrane helix</keyword>
<keyword evidence="1" id="KW-0812">Transmembrane</keyword>
<evidence type="ECO:0000256" key="1">
    <source>
        <dbReference type="SAM" id="Phobius"/>
    </source>
</evidence>
<accession>A0A3M7PEP8</accession>
<sequence length="86" mass="10440">MIETFFILHIVYNKIGSLVVSFLNSIFLHHVKIWRMTRELKNFKKNEKMNLPNINIEKINLFQRNYLTCHDKQKNSLGKIKLFQFE</sequence>
<dbReference type="Proteomes" id="UP000276133">
    <property type="component" value="Unassembled WGS sequence"/>
</dbReference>
<gene>
    <name evidence="2" type="ORF">BpHYR1_015379</name>
</gene>
<reference evidence="2 3" key="1">
    <citation type="journal article" date="2018" name="Sci. Rep.">
        <title>Genomic signatures of local adaptation to the degree of environmental predictability in rotifers.</title>
        <authorList>
            <person name="Franch-Gras L."/>
            <person name="Hahn C."/>
            <person name="Garcia-Roger E.M."/>
            <person name="Carmona M.J."/>
            <person name="Serra M."/>
            <person name="Gomez A."/>
        </authorList>
    </citation>
    <scope>NUCLEOTIDE SEQUENCE [LARGE SCALE GENOMIC DNA]</scope>
    <source>
        <strain evidence="2">HYR1</strain>
    </source>
</reference>
<proteinExistence type="predicted"/>
<protein>
    <submittedName>
        <fullName evidence="2">Uncharacterized protein</fullName>
    </submittedName>
</protein>